<evidence type="ECO:0000256" key="3">
    <source>
        <dbReference type="ARBA" id="ARBA00022898"/>
    </source>
</evidence>
<sequence length="185" mass="20299">MGVIISLYEKWTPNLPIIQPFYIVKSNPGPALLGALAALGSNFDCASNGEIEAIMVLGVSPDRIVFANLCKAGSHIKYAARVGVNLTTFDSREELDKMQMWHLKCKLLTRIKPPLECKDVRELITKFGALNEEVLPLLRSTKGLGLNVVGVAFHIGSAAKDSRAYREAIATTKAIFRRINSSWNA</sequence>
<dbReference type="PRINTS" id="PR01182">
    <property type="entry name" value="ORNDCRBXLASE"/>
</dbReference>
<dbReference type="Proteomes" id="UP001280121">
    <property type="component" value="Unassembled WGS sequence"/>
</dbReference>
<evidence type="ECO:0000256" key="4">
    <source>
        <dbReference type="ARBA" id="ARBA00023239"/>
    </source>
</evidence>
<keyword evidence="3" id="KW-0663">Pyridoxal phosphate</keyword>
<dbReference type="InterPro" id="IPR022644">
    <property type="entry name" value="De-COase2_N"/>
</dbReference>
<protein>
    <recommendedName>
        <fullName evidence="5">Orn/DAP/Arg decarboxylase 2 N-terminal domain-containing protein</fullName>
    </recommendedName>
</protein>
<comment type="similarity">
    <text evidence="2">Belongs to the Orn/Lys/Arg decarboxylase class-II family.</text>
</comment>
<dbReference type="AlphaFoldDB" id="A0AAD9XKN4"/>
<accession>A0AAD9XKN4</accession>
<evidence type="ECO:0000313" key="7">
    <source>
        <dbReference type="Proteomes" id="UP001280121"/>
    </source>
</evidence>
<dbReference type="Pfam" id="PF02784">
    <property type="entry name" value="Orn_Arg_deC_N"/>
    <property type="match status" value="1"/>
</dbReference>
<comment type="cofactor">
    <cofactor evidence="1">
        <name>pyridoxal 5'-phosphate</name>
        <dbReference type="ChEBI" id="CHEBI:597326"/>
    </cofactor>
</comment>
<dbReference type="GO" id="GO:0033387">
    <property type="term" value="P:putrescine biosynthetic process from arginine, via ornithine"/>
    <property type="evidence" value="ECO:0007669"/>
    <property type="project" value="TreeGrafter"/>
</dbReference>
<reference evidence="6" key="1">
    <citation type="journal article" date="2023" name="Plant J.">
        <title>Genome sequences and population genomics provide insights into the demographic history, inbreeding, and mutation load of two 'living fossil' tree species of Dipteronia.</title>
        <authorList>
            <person name="Feng Y."/>
            <person name="Comes H.P."/>
            <person name="Chen J."/>
            <person name="Zhu S."/>
            <person name="Lu R."/>
            <person name="Zhang X."/>
            <person name="Li P."/>
            <person name="Qiu J."/>
            <person name="Olsen K.M."/>
            <person name="Qiu Y."/>
        </authorList>
    </citation>
    <scope>NUCLEOTIDE SEQUENCE</scope>
    <source>
        <strain evidence="6">KIB01</strain>
    </source>
</reference>
<dbReference type="InterPro" id="IPR000183">
    <property type="entry name" value="Orn/DAP/Arg_de-COase"/>
</dbReference>
<dbReference type="GO" id="GO:0005737">
    <property type="term" value="C:cytoplasm"/>
    <property type="evidence" value="ECO:0007669"/>
    <property type="project" value="TreeGrafter"/>
</dbReference>
<gene>
    <name evidence="6" type="ORF">Ddye_007480</name>
</gene>
<evidence type="ECO:0000259" key="5">
    <source>
        <dbReference type="Pfam" id="PF02784"/>
    </source>
</evidence>
<evidence type="ECO:0000256" key="2">
    <source>
        <dbReference type="ARBA" id="ARBA00008872"/>
    </source>
</evidence>
<dbReference type="SUPFAM" id="SSF51419">
    <property type="entry name" value="PLP-binding barrel"/>
    <property type="match status" value="1"/>
</dbReference>
<evidence type="ECO:0000256" key="1">
    <source>
        <dbReference type="ARBA" id="ARBA00001933"/>
    </source>
</evidence>
<dbReference type="Gene3D" id="3.20.20.10">
    <property type="entry name" value="Alanine racemase"/>
    <property type="match status" value="1"/>
</dbReference>
<organism evidence="6 7">
    <name type="scientific">Dipteronia dyeriana</name>
    <dbReference type="NCBI Taxonomy" id="168575"/>
    <lineage>
        <taxon>Eukaryota</taxon>
        <taxon>Viridiplantae</taxon>
        <taxon>Streptophyta</taxon>
        <taxon>Embryophyta</taxon>
        <taxon>Tracheophyta</taxon>
        <taxon>Spermatophyta</taxon>
        <taxon>Magnoliopsida</taxon>
        <taxon>eudicotyledons</taxon>
        <taxon>Gunneridae</taxon>
        <taxon>Pentapetalae</taxon>
        <taxon>rosids</taxon>
        <taxon>malvids</taxon>
        <taxon>Sapindales</taxon>
        <taxon>Sapindaceae</taxon>
        <taxon>Hippocastanoideae</taxon>
        <taxon>Acereae</taxon>
        <taxon>Dipteronia</taxon>
    </lineage>
</organism>
<evidence type="ECO:0000313" key="6">
    <source>
        <dbReference type="EMBL" id="KAK2660947.1"/>
    </source>
</evidence>
<dbReference type="FunFam" id="3.20.20.10:FF:000008">
    <property type="entry name" value="Ornithine decarboxylase"/>
    <property type="match status" value="1"/>
</dbReference>
<dbReference type="PANTHER" id="PTHR11482:SF6">
    <property type="entry name" value="ORNITHINE DECARBOXYLASE 1-RELATED"/>
    <property type="match status" value="1"/>
</dbReference>
<dbReference type="EMBL" id="JANJYI010000002">
    <property type="protein sequence ID" value="KAK2660947.1"/>
    <property type="molecule type" value="Genomic_DNA"/>
</dbReference>
<name>A0AAD9XKN4_9ROSI</name>
<proteinExistence type="inferred from homology"/>
<dbReference type="InterPro" id="IPR002433">
    <property type="entry name" value="Orn_de-COase"/>
</dbReference>
<dbReference type="InterPro" id="IPR029066">
    <property type="entry name" value="PLP-binding_barrel"/>
</dbReference>
<dbReference type="PRINTS" id="PR01179">
    <property type="entry name" value="ODADCRBXLASE"/>
</dbReference>
<keyword evidence="7" id="KW-1185">Reference proteome</keyword>
<keyword evidence="4" id="KW-0456">Lyase</keyword>
<dbReference type="GO" id="GO:0004586">
    <property type="term" value="F:ornithine decarboxylase activity"/>
    <property type="evidence" value="ECO:0007669"/>
    <property type="project" value="TreeGrafter"/>
</dbReference>
<feature type="domain" description="Orn/DAP/Arg decarboxylase 2 N-terminal" evidence="5">
    <location>
        <begin position="4"/>
        <end position="180"/>
    </location>
</feature>
<comment type="caution">
    <text evidence="6">The sequence shown here is derived from an EMBL/GenBank/DDBJ whole genome shotgun (WGS) entry which is preliminary data.</text>
</comment>
<dbReference type="PANTHER" id="PTHR11482">
    <property type="entry name" value="ARGININE/DIAMINOPIMELATE/ORNITHINE DECARBOXYLASE"/>
    <property type="match status" value="1"/>
</dbReference>